<dbReference type="AlphaFoldDB" id="A0A1U7M5K6"/>
<proteinExistence type="predicted"/>
<organism evidence="1 2">
    <name type="scientific">Tissierella creatinophila DSM 6911</name>
    <dbReference type="NCBI Taxonomy" id="1123403"/>
    <lineage>
        <taxon>Bacteria</taxon>
        <taxon>Bacillati</taxon>
        <taxon>Bacillota</taxon>
        <taxon>Tissierellia</taxon>
        <taxon>Tissierellales</taxon>
        <taxon>Tissierellaceae</taxon>
        <taxon>Tissierella</taxon>
    </lineage>
</organism>
<sequence>MEKPRCKLIGENGNIFNLMVIAARCLKEEGLKDQADEMLERIYKSQSYLEALAIISEYVEVE</sequence>
<accession>A0A1U7M5K6</accession>
<evidence type="ECO:0000313" key="1">
    <source>
        <dbReference type="EMBL" id="OLS02571.1"/>
    </source>
</evidence>
<keyword evidence="2" id="KW-1185">Reference proteome</keyword>
<protein>
    <submittedName>
        <fullName evidence="1">Uncharacterized protein</fullName>
    </submittedName>
</protein>
<name>A0A1U7M5K6_TISCR</name>
<dbReference type="RefSeq" id="WP_075726441.1">
    <property type="nucleotide sequence ID" value="NZ_LTDM01000022.1"/>
</dbReference>
<dbReference type="Proteomes" id="UP000186112">
    <property type="component" value="Unassembled WGS sequence"/>
</dbReference>
<reference evidence="1 2" key="1">
    <citation type="submission" date="2016-02" db="EMBL/GenBank/DDBJ databases">
        <title>Genome sequence of Tissierella creatinophila DSM 6911.</title>
        <authorList>
            <person name="Poehlein A."/>
            <person name="Daniel R."/>
        </authorList>
    </citation>
    <scope>NUCLEOTIDE SEQUENCE [LARGE SCALE GENOMIC DNA]</scope>
    <source>
        <strain evidence="1 2">DSM 6911</strain>
    </source>
</reference>
<gene>
    <name evidence="1" type="ORF">TICRE_13720</name>
</gene>
<comment type="caution">
    <text evidence="1">The sequence shown here is derived from an EMBL/GenBank/DDBJ whole genome shotgun (WGS) entry which is preliminary data.</text>
</comment>
<evidence type="ECO:0000313" key="2">
    <source>
        <dbReference type="Proteomes" id="UP000186112"/>
    </source>
</evidence>
<dbReference type="OrthoDB" id="1912389at2"/>
<dbReference type="EMBL" id="LTDM01000022">
    <property type="protein sequence ID" value="OLS02571.1"/>
    <property type="molecule type" value="Genomic_DNA"/>
</dbReference>